<feature type="compositionally biased region" description="Polar residues" evidence="1">
    <location>
        <begin position="34"/>
        <end position="48"/>
    </location>
</feature>
<dbReference type="Proteomes" id="UP000825935">
    <property type="component" value="Chromosome 15"/>
</dbReference>
<protein>
    <recommendedName>
        <fullName evidence="4">VQ domain-containing protein</fullName>
    </recommendedName>
</protein>
<dbReference type="EMBL" id="CM035420">
    <property type="protein sequence ID" value="KAH7404297.1"/>
    <property type="molecule type" value="Genomic_DNA"/>
</dbReference>
<proteinExistence type="predicted"/>
<evidence type="ECO:0000256" key="1">
    <source>
        <dbReference type="SAM" id="MobiDB-lite"/>
    </source>
</evidence>
<sequence length="266" mass="28947">MTPSPSVKRMLQKAPFPQQRLGTGKPIALKRTRTSNTCSAQKFPNSSPRPKPIGGGRPTSLNNSNTTTTHLCAVNLSHFQEMVHRFTGAPSSDVYPPNYPSPVMASPLGSVSQLATYAPSSVGNVVSSRLLLNNSLPLQLHGTSRNEADILFDPCASFVNRSSNKDPLTDVSHITSAYPKCMSGSDYQSLLQQSNGALVINPSMLPRSSYVAPTYQRFFLSDATYAAQNSHQVAQTDSNMTPISSILQPTSMDMDFNSTFFNPRLW</sequence>
<evidence type="ECO:0000313" key="3">
    <source>
        <dbReference type="Proteomes" id="UP000825935"/>
    </source>
</evidence>
<name>A0A8T2T537_CERRI</name>
<keyword evidence="3" id="KW-1185">Reference proteome</keyword>
<reference evidence="2" key="1">
    <citation type="submission" date="2021-08" db="EMBL/GenBank/DDBJ databases">
        <title>WGS assembly of Ceratopteris richardii.</title>
        <authorList>
            <person name="Marchant D.B."/>
            <person name="Chen G."/>
            <person name="Jenkins J."/>
            <person name="Shu S."/>
            <person name="Leebens-Mack J."/>
            <person name="Grimwood J."/>
            <person name="Schmutz J."/>
            <person name="Soltis P."/>
            <person name="Soltis D."/>
            <person name="Chen Z.-H."/>
        </authorList>
    </citation>
    <scope>NUCLEOTIDE SEQUENCE</scope>
    <source>
        <strain evidence="2">Whitten #5841</strain>
        <tissue evidence="2">Leaf</tissue>
    </source>
</reference>
<comment type="caution">
    <text evidence="2">The sequence shown here is derived from an EMBL/GenBank/DDBJ whole genome shotgun (WGS) entry which is preliminary data.</text>
</comment>
<dbReference type="AlphaFoldDB" id="A0A8T2T537"/>
<accession>A0A8T2T537</accession>
<organism evidence="2 3">
    <name type="scientific">Ceratopteris richardii</name>
    <name type="common">Triangle waterfern</name>
    <dbReference type="NCBI Taxonomy" id="49495"/>
    <lineage>
        <taxon>Eukaryota</taxon>
        <taxon>Viridiplantae</taxon>
        <taxon>Streptophyta</taxon>
        <taxon>Embryophyta</taxon>
        <taxon>Tracheophyta</taxon>
        <taxon>Polypodiopsida</taxon>
        <taxon>Polypodiidae</taxon>
        <taxon>Polypodiales</taxon>
        <taxon>Pteridineae</taxon>
        <taxon>Pteridaceae</taxon>
        <taxon>Parkerioideae</taxon>
        <taxon>Ceratopteris</taxon>
    </lineage>
</organism>
<evidence type="ECO:0008006" key="4">
    <source>
        <dbReference type="Google" id="ProtNLM"/>
    </source>
</evidence>
<feature type="region of interest" description="Disordered" evidence="1">
    <location>
        <begin position="1"/>
        <end position="64"/>
    </location>
</feature>
<evidence type="ECO:0000313" key="2">
    <source>
        <dbReference type="EMBL" id="KAH7404297.1"/>
    </source>
</evidence>
<gene>
    <name evidence="2" type="ORF">KP509_15G020200</name>
</gene>